<dbReference type="Ensembl" id="ENSSAUT00010032844.1">
    <property type="protein sequence ID" value="ENSSAUP00010031165.1"/>
    <property type="gene ID" value="ENSSAUG00010013312.1"/>
</dbReference>
<dbReference type="CDD" id="cd00190">
    <property type="entry name" value="Tryp_SPc"/>
    <property type="match status" value="1"/>
</dbReference>
<dbReference type="GO" id="GO:0030141">
    <property type="term" value="C:secretory granule"/>
    <property type="evidence" value="ECO:0007669"/>
    <property type="project" value="TreeGrafter"/>
</dbReference>
<protein>
    <submittedName>
        <fullName evidence="4">Kallikrein-15-like</fullName>
    </submittedName>
</protein>
<dbReference type="PROSITE" id="PS50240">
    <property type="entry name" value="TRYPSIN_DOM"/>
    <property type="match status" value="1"/>
</dbReference>
<evidence type="ECO:0000256" key="2">
    <source>
        <dbReference type="SAM" id="SignalP"/>
    </source>
</evidence>
<dbReference type="GO" id="GO:0004252">
    <property type="term" value="F:serine-type endopeptidase activity"/>
    <property type="evidence" value="ECO:0007669"/>
    <property type="project" value="InterPro"/>
</dbReference>
<dbReference type="OMA" id="FNGYDCE"/>
<feature type="domain" description="Peptidase S1" evidence="3">
    <location>
        <begin position="27"/>
        <end position="250"/>
    </location>
</feature>
<dbReference type="InterPro" id="IPR009003">
    <property type="entry name" value="Peptidase_S1_PA"/>
</dbReference>
<dbReference type="InParanoid" id="A0A671VXC5"/>
<dbReference type="PANTHER" id="PTHR24271:SF47">
    <property type="entry name" value="KALLIKREIN-1"/>
    <property type="match status" value="1"/>
</dbReference>
<sequence>MGGLTSLLLLLCVGVTVSTVLDLQKRIIGGHECPAGERGYHVKLVTENGALLCGGSLLKNNWILTAAHCWQWGMKVVVGVHPGPELNPVMITEPPVMYGDKKKIHDIMLLKLPDLVNLPKITPVDLPSDCKKQKPKPLDTVKIAGSAVTTLGEDNKRECAPSDKLQCADIKLSDCTKLKTTHELYSYNHWFCGETSTVDICPGDTGGGVVFGNTIYGVISFTGVAKKDDSKFHGFMDVCKYKDWIKTTTKKGFFSFG</sequence>
<feature type="chain" id="PRO_5025401668" evidence="2">
    <location>
        <begin position="19"/>
        <end position="257"/>
    </location>
</feature>
<name>A0A671VXC5_SPAAU</name>
<gene>
    <name evidence="4" type="primary">LOC115589334</name>
</gene>
<dbReference type="InterPro" id="IPR001254">
    <property type="entry name" value="Trypsin_dom"/>
</dbReference>
<dbReference type="Pfam" id="PF00089">
    <property type="entry name" value="Trypsin"/>
    <property type="match status" value="1"/>
</dbReference>
<keyword evidence="5" id="KW-1185">Reference proteome</keyword>
<evidence type="ECO:0000313" key="4">
    <source>
        <dbReference type="Ensembl" id="ENSSAUP00010031165.1"/>
    </source>
</evidence>
<dbReference type="Proteomes" id="UP000472265">
    <property type="component" value="Chromosome 1"/>
</dbReference>
<dbReference type="SUPFAM" id="SSF50494">
    <property type="entry name" value="Trypsin-like serine proteases"/>
    <property type="match status" value="1"/>
</dbReference>
<evidence type="ECO:0000256" key="1">
    <source>
        <dbReference type="ARBA" id="ARBA00023157"/>
    </source>
</evidence>
<keyword evidence="2" id="KW-0732">Signal</keyword>
<reference evidence="4" key="1">
    <citation type="submission" date="2021-04" db="EMBL/GenBank/DDBJ databases">
        <authorList>
            <consortium name="Wellcome Sanger Institute Data Sharing"/>
        </authorList>
    </citation>
    <scope>NUCLEOTIDE SEQUENCE [LARGE SCALE GENOMIC DNA]</scope>
</reference>
<dbReference type="PANTHER" id="PTHR24271">
    <property type="entry name" value="KALLIKREIN-RELATED"/>
    <property type="match status" value="1"/>
</dbReference>
<dbReference type="PROSITE" id="PS00134">
    <property type="entry name" value="TRYPSIN_HIS"/>
    <property type="match status" value="1"/>
</dbReference>
<keyword evidence="1" id="KW-1015">Disulfide bond</keyword>
<dbReference type="InterPro" id="IPR043504">
    <property type="entry name" value="Peptidase_S1_PA_chymotrypsin"/>
</dbReference>
<dbReference type="AlphaFoldDB" id="A0A671VXC5"/>
<dbReference type="Gene3D" id="2.40.10.10">
    <property type="entry name" value="Trypsin-like serine proteases"/>
    <property type="match status" value="2"/>
</dbReference>
<dbReference type="GeneTree" id="ENSGT00390000009571"/>
<dbReference type="InterPro" id="IPR018114">
    <property type="entry name" value="TRYPSIN_HIS"/>
</dbReference>
<organism evidence="4 5">
    <name type="scientific">Sparus aurata</name>
    <name type="common">Gilthead sea bream</name>
    <dbReference type="NCBI Taxonomy" id="8175"/>
    <lineage>
        <taxon>Eukaryota</taxon>
        <taxon>Metazoa</taxon>
        <taxon>Chordata</taxon>
        <taxon>Craniata</taxon>
        <taxon>Vertebrata</taxon>
        <taxon>Euteleostomi</taxon>
        <taxon>Actinopterygii</taxon>
        <taxon>Neopterygii</taxon>
        <taxon>Teleostei</taxon>
        <taxon>Neoteleostei</taxon>
        <taxon>Acanthomorphata</taxon>
        <taxon>Eupercaria</taxon>
        <taxon>Spariformes</taxon>
        <taxon>Sparidae</taxon>
        <taxon>Sparus</taxon>
    </lineage>
</organism>
<dbReference type="PRINTS" id="PR00722">
    <property type="entry name" value="CHYMOTRYPSIN"/>
</dbReference>
<reference evidence="4" key="2">
    <citation type="submission" date="2025-08" db="UniProtKB">
        <authorList>
            <consortium name="Ensembl"/>
        </authorList>
    </citation>
    <scope>IDENTIFICATION</scope>
</reference>
<evidence type="ECO:0000259" key="3">
    <source>
        <dbReference type="PROSITE" id="PS50240"/>
    </source>
</evidence>
<dbReference type="InterPro" id="IPR001314">
    <property type="entry name" value="Peptidase_S1A"/>
</dbReference>
<dbReference type="GO" id="GO:0006508">
    <property type="term" value="P:proteolysis"/>
    <property type="evidence" value="ECO:0007669"/>
    <property type="project" value="InterPro"/>
</dbReference>
<reference evidence="4" key="3">
    <citation type="submission" date="2025-09" db="UniProtKB">
        <authorList>
            <consortium name="Ensembl"/>
        </authorList>
    </citation>
    <scope>IDENTIFICATION</scope>
</reference>
<evidence type="ECO:0000313" key="5">
    <source>
        <dbReference type="Proteomes" id="UP000472265"/>
    </source>
</evidence>
<proteinExistence type="predicted"/>
<dbReference type="SMART" id="SM00020">
    <property type="entry name" value="Tryp_SPc"/>
    <property type="match status" value="1"/>
</dbReference>
<accession>A0A671VXC5</accession>
<feature type="signal peptide" evidence="2">
    <location>
        <begin position="1"/>
        <end position="18"/>
    </location>
</feature>